<dbReference type="InterPro" id="IPR035919">
    <property type="entry name" value="EAL_sf"/>
</dbReference>
<dbReference type="GO" id="GO:0071111">
    <property type="term" value="F:cyclic-guanylate-specific phosphodiesterase activity"/>
    <property type="evidence" value="ECO:0007669"/>
    <property type="project" value="UniProtKB-EC"/>
</dbReference>
<accession>A0AAN1SYV1</accession>
<dbReference type="SMART" id="SM00091">
    <property type="entry name" value="PAS"/>
    <property type="match status" value="2"/>
</dbReference>
<dbReference type="PROSITE" id="PS50883">
    <property type="entry name" value="EAL"/>
    <property type="match status" value="1"/>
</dbReference>
<dbReference type="EMBL" id="AP019536">
    <property type="protein sequence ID" value="BBI99101.1"/>
    <property type="molecule type" value="Genomic_DNA"/>
</dbReference>
<reference evidence="6 7" key="1">
    <citation type="submission" date="2019-03" db="EMBL/GenBank/DDBJ databases">
        <title>Complete genome sequence of Ferrigenium kumadai strain An22, a microaerophilic iron-oxidizing bacterium isolated from a paddy field soil.</title>
        <authorList>
            <person name="Watanabe T."/>
            <person name="Asakawa S."/>
        </authorList>
    </citation>
    <scope>NUCLEOTIDE SEQUENCE [LARGE SCALE GENOMIC DNA]</scope>
    <source>
        <strain evidence="6 7">An22</strain>
    </source>
</reference>
<dbReference type="Pfam" id="PF00990">
    <property type="entry name" value="GGDEF"/>
    <property type="match status" value="1"/>
</dbReference>
<dbReference type="CDD" id="cd00130">
    <property type="entry name" value="PAS"/>
    <property type="match status" value="2"/>
</dbReference>
<dbReference type="KEGG" id="fku:FGKAn22_07940"/>
<dbReference type="InterPro" id="IPR001633">
    <property type="entry name" value="EAL_dom"/>
</dbReference>
<dbReference type="InterPro" id="IPR000700">
    <property type="entry name" value="PAS-assoc_C"/>
</dbReference>
<dbReference type="PROSITE" id="PS50113">
    <property type="entry name" value="PAC"/>
    <property type="match status" value="2"/>
</dbReference>
<dbReference type="Pfam" id="PF00989">
    <property type="entry name" value="PAS"/>
    <property type="match status" value="1"/>
</dbReference>
<dbReference type="AlphaFoldDB" id="A0AAN1SYV1"/>
<sequence>MADGALLLILTSPMLYVFLFRPLVVHIHARNRAVEALQKSKEEQFKAMVHTSLDGFWITDRLGHFLEVNDAYCQLIGYSREELLNMSLYEAVTLEETRAIKRHFRNVFENGSERFETRNQCKDGRILTIEASANYSSAGGGQLYCFVRDITERREREEALRLAGSVFNNVEEAVMVTDPKNQIIAVNPAFTTITGYASDEVIGKTPRILASGKHPSAFYREMWRQLLNMGSWTGEIWDKRKNGEIYPKWLTISAVKDEQGETVEYVAIFSDITERKRAEEEILNLAFYDSLTKLPNRRLLLDRIHTALSMSARNHYFGAVLFLDMDRFKVLNDTLGHDHGDLLLIEVAQRIQAHVREVDTVARLGGDEFVVLFEEISTSADEATQKVALIAEKVRAALAAPYSLDGHEHHCSPSIGVCMYCGNEESVDALLKRADMAMYQAKDAGRNAVRFFDPVMQQAVESRAALEADLRRAVPGQQLRLYYQVQVGDDHRPLGAEALVRWEHPVRGMVMPAQFIPVAEESSLILDVGHWVLDAACRQLAAWEKNAQMRNMVLAVNVSAQQFRMHDFVEKVTALTHSHGVNPARLKLELTESVVLNDVADVVAKMRALKEIGVKLSMDDFGMGYSSLAYLKQLPLDQLKIDQSFVRNIATDSNDAVMVQAIIDMAQNFRMEVIAEGVETEAQLDFLKRNGCLAYQGYLFSKPVPVDEFEQNVMISSPEPQTANFQLPPLVQLASQPGL</sequence>
<feature type="domain" description="GGDEF" evidence="5">
    <location>
        <begin position="316"/>
        <end position="454"/>
    </location>
</feature>
<dbReference type="InterPro" id="IPR029787">
    <property type="entry name" value="Nucleotide_cyclase"/>
</dbReference>
<dbReference type="InterPro" id="IPR052155">
    <property type="entry name" value="Biofilm_reg_signaling"/>
</dbReference>
<proteinExistence type="predicted"/>
<dbReference type="NCBIfam" id="TIGR00229">
    <property type="entry name" value="sensory_box"/>
    <property type="match status" value="2"/>
</dbReference>
<dbReference type="Pfam" id="PF00563">
    <property type="entry name" value="EAL"/>
    <property type="match status" value="1"/>
</dbReference>
<dbReference type="PANTHER" id="PTHR44757">
    <property type="entry name" value="DIGUANYLATE CYCLASE DGCP"/>
    <property type="match status" value="1"/>
</dbReference>
<evidence type="ECO:0000259" key="2">
    <source>
        <dbReference type="PROSITE" id="PS50112"/>
    </source>
</evidence>
<evidence type="ECO:0000313" key="7">
    <source>
        <dbReference type="Proteomes" id="UP001319121"/>
    </source>
</evidence>
<dbReference type="GO" id="GO:0006355">
    <property type="term" value="P:regulation of DNA-templated transcription"/>
    <property type="evidence" value="ECO:0007669"/>
    <property type="project" value="InterPro"/>
</dbReference>
<dbReference type="CDD" id="cd01949">
    <property type="entry name" value="GGDEF"/>
    <property type="match status" value="1"/>
</dbReference>
<dbReference type="SUPFAM" id="SSF55073">
    <property type="entry name" value="Nucleotide cyclase"/>
    <property type="match status" value="1"/>
</dbReference>
<feature type="domain" description="PAS" evidence="2">
    <location>
        <begin position="166"/>
        <end position="216"/>
    </location>
</feature>
<dbReference type="PANTHER" id="PTHR44757:SF2">
    <property type="entry name" value="BIOFILM ARCHITECTURE MAINTENANCE PROTEIN MBAA"/>
    <property type="match status" value="1"/>
</dbReference>
<dbReference type="GO" id="GO:0071732">
    <property type="term" value="P:cellular response to nitric oxide"/>
    <property type="evidence" value="ECO:0007669"/>
    <property type="project" value="UniProtKB-ARBA"/>
</dbReference>
<dbReference type="SUPFAM" id="SSF55785">
    <property type="entry name" value="PYP-like sensor domain (PAS domain)"/>
    <property type="match status" value="2"/>
</dbReference>
<dbReference type="InterPro" id="IPR035965">
    <property type="entry name" value="PAS-like_dom_sf"/>
</dbReference>
<comment type="catalytic activity">
    <reaction evidence="1">
        <text>3',3'-c-di-GMP + H2O = 5'-phosphoguanylyl(3'-&gt;5')guanosine + H(+)</text>
        <dbReference type="Rhea" id="RHEA:24902"/>
        <dbReference type="ChEBI" id="CHEBI:15377"/>
        <dbReference type="ChEBI" id="CHEBI:15378"/>
        <dbReference type="ChEBI" id="CHEBI:58754"/>
        <dbReference type="ChEBI" id="CHEBI:58805"/>
        <dbReference type="EC" id="3.1.4.52"/>
    </reaction>
    <physiologicalReaction direction="left-to-right" evidence="1">
        <dbReference type="Rhea" id="RHEA:24903"/>
    </physiologicalReaction>
</comment>
<evidence type="ECO:0000256" key="1">
    <source>
        <dbReference type="ARBA" id="ARBA00051114"/>
    </source>
</evidence>
<feature type="domain" description="PAC" evidence="3">
    <location>
        <begin position="232"/>
        <end position="284"/>
    </location>
</feature>
<dbReference type="SUPFAM" id="SSF141868">
    <property type="entry name" value="EAL domain-like"/>
    <property type="match status" value="1"/>
</dbReference>
<dbReference type="Gene3D" id="3.20.20.450">
    <property type="entry name" value="EAL domain"/>
    <property type="match status" value="1"/>
</dbReference>
<organism evidence="6 7">
    <name type="scientific">Ferrigenium kumadai</name>
    <dbReference type="NCBI Taxonomy" id="1682490"/>
    <lineage>
        <taxon>Bacteria</taxon>
        <taxon>Pseudomonadati</taxon>
        <taxon>Pseudomonadota</taxon>
        <taxon>Betaproteobacteria</taxon>
        <taxon>Nitrosomonadales</taxon>
        <taxon>Gallionellaceae</taxon>
        <taxon>Ferrigenium</taxon>
    </lineage>
</organism>
<evidence type="ECO:0000259" key="3">
    <source>
        <dbReference type="PROSITE" id="PS50113"/>
    </source>
</evidence>
<dbReference type="InterPro" id="IPR043128">
    <property type="entry name" value="Rev_trsase/Diguanyl_cyclase"/>
</dbReference>
<dbReference type="Gene3D" id="3.30.450.20">
    <property type="entry name" value="PAS domain"/>
    <property type="match status" value="2"/>
</dbReference>
<dbReference type="Pfam" id="PF13426">
    <property type="entry name" value="PAS_9"/>
    <property type="match status" value="1"/>
</dbReference>
<evidence type="ECO:0000259" key="5">
    <source>
        <dbReference type="PROSITE" id="PS50887"/>
    </source>
</evidence>
<dbReference type="CDD" id="cd01948">
    <property type="entry name" value="EAL"/>
    <property type="match status" value="1"/>
</dbReference>
<protein>
    <submittedName>
        <fullName evidence="6">GGDEF domain-containing protein</fullName>
    </submittedName>
</protein>
<name>A0AAN1SYV1_9PROT</name>
<dbReference type="SMART" id="SM00052">
    <property type="entry name" value="EAL"/>
    <property type="match status" value="1"/>
</dbReference>
<dbReference type="Gene3D" id="3.30.70.270">
    <property type="match status" value="1"/>
</dbReference>
<dbReference type="FunFam" id="3.30.70.270:FF:000001">
    <property type="entry name" value="Diguanylate cyclase domain protein"/>
    <property type="match status" value="1"/>
</dbReference>
<keyword evidence="7" id="KW-1185">Reference proteome</keyword>
<evidence type="ECO:0000259" key="4">
    <source>
        <dbReference type="PROSITE" id="PS50883"/>
    </source>
</evidence>
<dbReference type="NCBIfam" id="TIGR00254">
    <property type="entry name" value="GGDEF"/>
    <property type="match status" value="1"/>
</dbReference>
<dbReference type="InterPro" id="IPR000014">
    <property type="entry name" value="PAS"/>
</dbReference>
<dbReference type="InterPro" id="IPR000160">
    <property type="entry name" value="GGDEF_dom"/>
</dbReference>
<feature type="domain" description="PAS" evidence="2">
    <location>
        <begin position="41"/>
        <end position="111"/>
    </location>
</feature>
<dbReference type="FunFam" id="3.20.20.450:FF:000001">
    <property type="entry name" value="Cyclic di-GMP phosphodiesterase yahA"/>
    <property type="match status" value="1"/>
</dbReference>
<feature type="domain" description="EAL" evidence="4">
    <location>
        <begin position="463"/>
        <end position="717"/>
    </location>
</feature>
<dbReference type="Proteomes" id="UP001319121">
    <property type="component" value="Chromosome"/>
</dbReference>
<evidence type="ECO:0000313" key="6">
    <source>
        <dbReference type="EMBL" id="BBI99101.1"/>
    </source>
</evidence>
<feature type="domain" description="PAC" evidence="3">
    <location>
        <begin position="113"/>
        <end position="162"/>
    </location>
</feature>
<dbReference type="PROSITE" id="PS50112">
    <property type="entry name" value="PAS"/>
    <property type="match status" value="2"/>
</dbReference>
<dbReference type="PROSITE" id="PS50887">
    <property type="entry name" value="GGDEF"/>
    <property type="match status" value="1"/>
</dbReference>
<dbReference type="SMART" id="SM00086">
    <property type="entry name" value="PAC"/>
    <property type="match status" value="2"/>
</dbReference>
<dbReference type="InterPro" id="IPR013767">
    <property type="entry name" value="PAS_fold"/>
</dbReference>
<dbReference type="InterPro" id="IPR001610">
    <property type="entry name" value="PAC"/>
</dbReference>
<dbReference type="SMART" id="SM00267">
    <property type="entry name" value="GGDEF"/>
    <property type="match status" value="1"/>
</dbReference>
<gene>
    <name evidence="6" type="ORF">FGKAn22_07940</name>
</gene>